<evidence type="ECO:0000313" key="1">
    <source>
        <dbReference type="EnsemblMetazoa" id="CJA37049.1"/>
    </source>
</evidence>
<dbReference type="Proteomes" id="UP000005237">
    <property type="component" value="Unassembled WGS sequence"/>
</dbReference>
<reference evidence="1" key="2">
    <citation type="submission" date="2022-06" db="UniProtKB">
        <authorList>
            <consortium name="EnsemblMetazoa"/>
        </authorList>
    </citation>
    <scope>IDENTIFICATION</scope>
    <source>
        <strain evidence="1">DF5081</strain>
    </source>
</reference>
<evidence type="ECO:0000313" key="2">
    <source>
        <dbReference type="Proteomes" id="UP000005237"/>
    </source>
</evidence>
<sequence length="79" mass="8803">MSTTMDSSPSASPTDENTCADIKIFVRTRRCLEKYQPNSNSPTTSVNSKKKCCLAVIEGLADDKSDQQSDKDKYFIDVF</sequence>
<accession>A0A8R1IRR8</accession>
<protein>
    <submittedName>
        <fullName evidence="1">Uncharacterized protein</fullName>
    </submittedName>
</protein>
<dbReference type="AlphaFoldDB" id="A0A8R1IRR8"/>
<reference evidence="2" key="1">
    <citation type="submission" date="2010-08" db="EMBL/GenBank/DDBJ databases">
        <authorList>
            <consortium name="Caenorhabditis japonica Sequencing Consortium"/>
            <person name="Wilson R.K."/>
        </authorList>
    </citation>
    <scope>NUCLEOTIDE SEQUENCE [LARGE SCALE GENOMIC DNA]</scope>
    <source>
        <strain evidence="2">DF5081</strain>
    </source>
</reference>
<keyword evidence="2" id="KW-1185">Reference proteome</keyword>
<organism evidence="1 2">
    <name type="scientific">Caenorhabditis japonica</name>
    <dbReference type="NCBI Taxonomy" id="281687"/>
    <lineage>
        <taxon>Eukaryota</taxon>
        <taxon>Metazoa</taxon>
        <taxon>Ecdysozoa</taxon>
        <taxon>Nematoda</taxon>
        <taxon>Chromadorea</taxon>
        <taxon>Rhabditida</taxon>
        <taxon>Rhabditina</taxon>
        <taxon>Rhabditomorpha</taxon>
        <taxon>Rhabditoidea</taxon>
        <taxon>Rhabditidae</taxon>
        <taxon>Peloderinae</taxon>
        <taxon>Caenorhabditis</taxon>
    </lineage>
</organism>
<proteinExistence type="predicted"/>
<name>A0A8R1IRR8_CAEJA</name>
<dbReference type="EnsemblMetazoa" id="CJA37049.1">
    <property type="protein sequence ID" value="CJA37049.1"/>
    <property type="gene ID" value="WBGene00212896"/>
</dbReference>